<evidence type="ECO:0000313" key="3">
    <source>
        <dbReference type="Proteomes" id="UP000002039"/>
    </source>
</evidence>
<name>A0ABX2VXM1_AJEDR</name>
<protein>
    <submittedName>
        <fullName evidence="2">Uncharacterized protein</fullName>
    </submittedName>
</protein>
<dbReference type="RefSeq" id="XP_045281543.1">
    <property type="nucleotide sequence ID" value="XM_045426390.1"/>
</dbReference>
<reference evidence="3" key="1">
    <citation type="journal article" date="2015" name="PLoS Genet.">
        <title>The dynamic genome and transcriptome of the human fungal pathogen Blastomyces and close relative Emmonsia.</title>
        <authorList>
            <person name="Munoz J.F."/>
            <person name="Gauthier G.M."/>
            <person name="Desjardins C.A."/>
            <person name="Gallo J.E."/>
            <person name="Holder J."/>
            <person name="Sullivan T.D."/>
            <person name="Marty A.J."/>
            <person name="Carmen J.C."/>
            <person name="Chen Z."/>
            <person name="Ding L."/>
            <person name="Gujja S."/>
            <person name="Magrini V."/>
            <person name="Misas E."/>
            <person name="Mitreva M."/>
            <person name="Priest M."/>
            <person name="Saif S."/>
            <person name="Whiston E.A."/>
            <person name="Young S."/>
            <person name="Zeng Q."/>
            <person name="Goldman W.E."/>
            <person name="Mardis E.R."/>
            <person name="Taylor J.W."/>
            <person name="McEwen J.G."/>
            <person name="Clay O.K."/>
            <person name="Klein B.S."/>
            <person name="Cuomo C.A."/>
        </authorList>
    </citation>
    <scope>NUCLEOTIDE SEQUENCE [LARGE SCALE GENOMIC DNA]</scope>
    <source>
        <strain evidence="3">ER-3 / ATCC MYA-2586</strain>
    </source>
</reference>
<organism evidence="2 3">
    <name type="scientific">Ajellomyces dermatitidis (strain ER-3 / ATCC MYA-2586)</name>
    <name type="common">Blastomyces dermatitidis</name>
    <dbReference type="NCBI Taxonomy" id="559297"/>
    <lineage>
        <taxon>Eukaryota</taxon>
        <taxon>Fungi</taxon>
        <taxon>Dikarya</taxon>
        <taxon>Ascomycota</taxon>
        <taxon>Pezizomycotina</taxon>
        <taxon>Eurotiomycetes</taxon>
        <taxon>Eurotiomycetidae</taxon>
        <taxon>Onygenales</taxon>
        <taxon>Ajellomycetaceae</taxon>
        <taxon>Blastomyces</taxon>
    </lineage>
</organism>
<evidence type="ECO:0000256" key="1">
    <source>
        <dbReference type="SAM" id="MobiDB-lite"/>
    </source>
</evidence>
<evidence type="ECO:0000313" key="2">
    <source>
        <dbReference type="EMBL" id="OAT01816.1"/>
    </source>
</evidence>
<keyword evidence="3" id="KW-1185">Reference proteome</keyword>
<dbReference type="EMBL" id="EQ999978">
    <property type="protein sequence ID" value="OAT01816.1"/>
    <property type="molecule type" value="Genomic_DNA"/>
</dbReference>
<sequence>MAVCVGACMRAPEPVLVQYNKPVYRHCITLADRAASQLSTSHQRKIGGLNARPSRDDHIT</sequence>
<gene>
    <name evidence="2" type="ORF">BDCG_17246</name>
</gene>
<proteinExistence type="predicted"/>
<dbReference type="GeneID" id="69032138"/>
<feature type="region of interest" description="Disordered" evidence="1">
    <location>
        <begin position="37"/>
        <end position="60"/>
    </location>
</feature>
<accession>A0ABX2VXM1</accession>
<dbReference type="Proteomes" id="UP000002039">
    <property type="component" value="Unassembled WGS sequence"/>
</dbReference>